<dbReference type="InterPro" id="IPR003615">
    <property type="entry name" value="HNH_nuc"/>
</dbReference>
<dbReference type="EMBL" id="JAYKXP010000234">
    <property type="protein sequence ID" value="KAK7018039.1"/>
    <property type="molecule type" value="Genomic_DNA"/>
</dbReference>
<name>A0AAW0AXI3_9AGAR</name>
<proteinExistence type="predicted"/>
<feature type="region of interest" description="Disordered" evidence="1">
    <location>
        <begin position="306"/>
        <end position="380"/>
    </location>
</feature>
<protein>
    <recommendedName>
        <fullName evidence="2">HNH nuclease domain-containing protein</fullName>
    </recommendedName>
</protein>
<feature type="compositionally biased region" description="Basic and acidic residues" evidence="1">
    <location>
        <begin position="314"/>
        <end position="354"/>
    </location>
</feature>
<evidence type="ECO:0000256" key="1">
    <source>
        <dbReference type="SAM" id="MobiDB-lite"/>
    </source>
</evidence>
<organism evidence="3 4">
    <name type="scientific">Paramarasmius palmivorus</name>
    <dbReference type="NCBI Taxonomy" id="297713"/>
    <lineage>
        <taxon>Eukaryota</taxon>
        <taxon>Fungi</taxon>
        <taxon>Dikarya</taxon>
        <taxon>Basidiomycota</taxon>
        <taxon>Agaricomycotina</taxon>
        <taxon>Agaricomycetes</taxon>
        <taxon>Agaricomycetidae</taxon>
        <taxon>Agaricales</taxon>
        <taxon>Marasmiineae</taxon>
        <taxon>Marasmiaceae</taxon>
        <taxon>Paramarasmius</taxon>
    </lineage>
</organism>
<gene>
    <name evidence="3" type="ORF">VNI00_018435</name>
</gene>
<reference evidence="3 4" key="1">
    <citation type="submission" date="2024-01" db="EMBL/GenBank/DDBJ databases">
        <title>A draft genome for a cacao thread blight-causing isolate of Paramarasmius palmivorus.</title>
        <authorList>
            <person name="Baruah I.K."/>
            <person name="Bukari Y."/>
            <person name="Amoako-Attah I."/>
            <person name="Meinhardt L.W."/>
            <person name="Bailey B.A."/>
            <person name="Cohen S.P."/>
        </authorList>
    </citation>
    <scope>NUCLEOTIDE SEQUENCE [LARGE SCALE GENOMIC DNA]</scope>
    <source>
        <strain evidence="3 4">GH-12</strain>
    </source>
</reference>
<accession>A0AAW0AXI3</accession>
<evidence type="ECO:0000259" key="2">
    <source>
        <dbReference type="Pfam" id="PF13391"/>
    </source>
</evidence>
<keyword evidence="4" id="KW-1185">Reference proteome</keyword>
<feature type="domain" description="HNH nuclease" evidence="2">
    <location>
        <begin position="144"/>
        <end position="209"/>
    </location>
</feature>
<evidence type="ECO:0000313" key="4">
    <source>
        <dbReference type="Proteomes" id="UP001383192"/>
    </source>
</evidence>
<comment type="caution">
    <text evidence="3">The sequence shown here is derived from an EMBL/GenBank/DDBJ whole genome shotgun (WGS) entry which is preliminary data.</text>
</comment>
<dbReference type="AlphaFoldDB" id="A0AAW0AXI3"/>
<dbReference type="Pfam" id="PF13391">
    <property type="entry name" value="HNH_2"/>
    <property type="match status" value="1"/>
</dbReference>
<feature type="compositionally biased region" description="Acidic residues" evidence="1">
    <location>
        <begin position="356"/>
        <end position="372"/>
    </location>
</feature>
<sequence>MSVNAFRPHPPKPLQYGDSNIRIFISVSVDPAGNRRWTEDALLTFPKTFLHSLNLNQNNWIPWLRYASYTITGQPGLLSLTRNGAQIIMMPATTPTSSLDLFYHPNSDVICIIDPDLDSALSSSVGGPRRAGFRSDVVARDRRCIWTGIPADSCEAAHIVRHNKDLPYITRFLATRDHNETFEDIDDVRNGLLLDPHYHARSARGDIAFIRTPIPGIITSSNLHASHQPLDDILTVHYIKQDIYDSTNPILFPPNHTAATPGSGTADAPSRALLDCVYGCHLLNQFGNVKLAKDLFKDMTEHYYGPYGPLARGGKGEEERRKEKEKEDKRGQQAKERQQRHDNRELHGTGRQDVECISDLEEEEDGDGESEPEVWHPPRNFEDATMQDFLRLLRWSYTTSSVHEDPPSPAEKVRDKVEAWKQTLST</sequence>
<evidence type="ECO:0000313" key="3">
    <source>
        <dbReference type="EMBL" id="KAK7018039.1"/>
    </source>
</evidence>
<dbReference type="Proteomes" id="UP001383192">
    <property type="component" value="Unassembled WGS sequence"/>
</dbReference>